<name>A0A9P7VMU4_9AGAR</name>
<proteinExistence type="predicted"/>
<reference evidence="1" key="1">
    <citation type="submission" date="2020-11" db="EMBL/GenBank/DDBJ databases">
        <title>Adaptations for nitrogen fixation in a non-lichenized fungal sporocarp promotes dispersal by wood-feeding termites.</title>
        <authorList>
            <consortium name="DOE Joint Genome Institute"/>
            <person name="Koch R.A."/>
            <person name="Yoon G."/>
            <person name="Arayal U."/>
            <person name="Lail K."/>
            <person name="Amirebrahimi M."/>
            <person name="Labutti K."/>
            <person name="Lipzen A."/>
            <person name="Riley R."/>
            <person name="Barry K."/>
            <person name="Henrissat B."/>
            <person name="Grigoriev I.V."/>
            <person name="Herr J.R."/>
            <person name="Aime M.C."/>
        </authorList>
    </citation>
    <scope>NUCLEOTIDE SEQUENCE</scope>
    <source>
        <strain evidence="1">MCA 3950</strain>
    </source>
</reference>
<dbReference type="EMBL" id="MU250545">
    <property type="protein sequence ID" value="KAG7443440.1"/>
    <property type="molecule type" value="Genomic_DNA"/>
</dbReference>
<evidence type="ECO:0000313" key="1">
    <source>
        <dbReference type="EMBL" id="KAG7443440.1"/>
    </source>
</evidence>
<sequence>MKLKNIHVRRSVEKTQSKAPFGPSSCRLSSETAFAFTIFLRIDVFWNVLILAKTLAIALDCPTDVCGTLEAPGLQIDTPWPGILLYPTTCIVHTCLHPTPNTDTPGSLLTLTAQASILLQQVTYLVRQSNLADNLNLVFVTPLRSASGFWFLIYSPARVL</sequence>
<comment type="caution">
    <text evidence="1">The sequence shown here is derived from an EMBL/GenBank/DDBJ whole genome shotgun (WGS) entry which is preliminary data.</text>
</comment>
<dbReference type="RefSeq" id="XP_043036940.1">
    <property type="nucleotide sequence ID" value="XM_043177525.1"/>
</dbReference>
<evidence type="ECO:0000313" key="2">
    <source>
        <dbReference type="Proteomes" id="UP000812287"/>
    </source>
</evidence>
<dbReference type="Proteomes" id="UP000812287">
    <property type="component" value="Unassembled WGS sequence"/>
</dbReference>
<gene>
    <name evidence="1" type="ORF">BT62DRAFT_1009255</name>
</gene>
<accession>A0A9P7VMU4</accession>
<dbReference type="GeneID" id="66099812"/>
<protein>
    <submittedName>
        <fullName evidence="1">Uncharacterized protein</fullName>
    </submittedName>
</protein>
<organism evidence="1 2">
    <name type="scientific">Guyanagaster necrorhizus</name>
    <dbReference type="NCBI Taxonomy" id="856835"/>
    <lineage>
        <taxon>Eukaryota</taxon>
        <taxon>Fungi</taxon>
        <taxon>Dikarya</taxon>
        <taxon>Basidiomycota</taxon>
        <taxon>Agaricomycotina</taxon>
        <taxon>Agaricomycetes</taxon>
        <taxon>Agaricomycetidae</taxon>
        <taxon>Agaricales</taxon>
        <taxon>Marasmiineae</taxon>
        <taxon>Physalacriaceae</taxon>
        <taxon>Guyanagaster</taxon>
    </lineage>
</organism>
<keyword evidence="2" id="KW-1185">Reference proteome</keyword>
<dbReference type="AlphaFoldDB" id="A0A9P7VMU4"/>